<accession>A0A1I5VED1</accession>
<dbReference type="RefSeq" id="WP_092018100.1">
    <property type="nucleotide sequence ID" value="NZ_FOXH01000009.1"/>
</dbReference>
<evidence type="ECO:0000313" key="3">
    <source>
        <dbReference type="Proteomes" id="UP000199306"/>
    </source>
</evidence>
<dbReference type="STRING" id="1079859.SAMN04515674_10967"/>
<name>A0A1I5VED1_9BACT</name>
<dbReference type="AlphaFoldDB" id="A0A1I5VED1"/>
<evidence type="ECO:0000259" key="1">
    <source>
        <dbReference type="Pfam" id="PF12867"/>
    </source>
</evidence>
<dbReference type="InterPro" id="IPR034660">
    <property type="entry name" value="DinB/YfiT-like"/>
</dbReference>
<dbReference type="EMBL" id="FOXH01000009">
    <property type="protein sequence ID" value="SFQ05835.1"/>
    <property type="molecule type" value="Genomic_DNA"/>
</dbReference>
<dbReference type="OrthoDB" id="1439983at2"/>
<dbReference type="Proteomes" id="UP000199306">
    <property type="component" value="Unassembled WGS sequence"/>
</dbReference>
<keyword evidence="3" id="KW-1185">Reference proteome</keyword>
<feature type="domain" description="DinB-like" evidence="1">
    <location>
        <begin position="29"/>
        <end position="160"/>
    </location>
</feature>
<dbReference type="Gene3D" id="1.20.120.450">
    <property type="entry name" value="dinb family like domain"/>
    <property type="match status" value="1"/>
</dbReference>
<sequence length="169" mass="19054">MEKITTPEVWMRGPVEGIPPLLQPVAHALLQAREEVFGMMEDFPEHLLWEKPAGVASPGFHLQHLSGVIDRLFTYASEESLTENQLELLSLESRVQENLSILSLLNRFDEQIERAITQLGKTDESTLTNPRALGRKKIPTTLIGLLFHAAEHTQRHIGQLYVTVKILKG</sequence>
<dbReference type="Pfam" id="PF12867">
    <property type="entry name" value="DinB_2"/>
    <property type="match status" value="1"/>
</dbReference>
<evidence type="ECO:0000313" key="2">
    <source>
        <dbReference type="EMBL" id="SFQ05835.1"/>
    </source>
</evidence>
<protein>
    <submittedName>
        <fullName evidence="2">DinB superfamily protein</fullName>
    </submittedName>
</protein>
<gene>
    <name evidence="2" type="ORF">SAMN04515674_10967</name>
</gene>
<organism evidence="2 3">
    <name type="scientific">Pseudarcicella hirudinis</name>
    <dbReference type="NCBI Taxonomy" id="1079859"/>
    <lineage>
        <taxon>Bacteria</taxon>
        <taxon>Pseudomonadati</taxon>
        <taxon>Bacteroidota</taxon>
        <taxon>Cytophagia</taxon>
        <taxon>Cytophagales</taxon>
        <taxon>Flectobacillaceae</taxon>
        <taxon>Pseudarcicella</taxon>
    </lineage>
</organism>
<dbReference type="InterPro" id="IPR024775">
    <property type="entry name" value="DinB-like"/>
</dbReference>
<reference evidence="2 3" key="1">
    <citation type="submission" date="2016-10" db="EMBL/GenBank/DDBJ databases">
        <authorList>
            <person name="de Groot N.N."/>
        </authorList>
    </citation>
    <scope>NUCLEOTIDE SEQUENCE [LARGE SCALE GENOMIC DNA]</scope>
    <source>
        <strain evidence="3">E92,LMG 26720,CCM 7988</strain>
    </source>
</reference>
<dbReference type="SUPFAM" id="SSF109854">
    <property type="entry name" value="DinB/YfiT-like putative metalloenzymes"/>
    <property type="match status" value="1"/>
</dbReference>
<proteinExistence type="predicted"/>